<dbReference type="AlphaFoldDB" id="A0AA92TNW9"/>
<accession>A0AA92TNW9</accession>
<evidence type="ECO:0008006" key="4">
    <source>
        <dbReference type="Google" id="ProtNLM"/>
    </source>
</evidence>
<evidence type="ECO:0000256" key="1">
    <source>
        <dbReference type="SAM" id="SignalP"/>
    </source>
</evidence>
<organism evidence="2 3">
    <name type="scientific">Segatella copri</name>
    <dbReference type="NCBI Taxonomy" id="165179"/>
    <lineage>
        <taxon>Bacteria</taxon>
        <taxon>Pseudomonadati</taxon>
        <taxon>Bacteroidota</taxon>
        <taxon>Bacteroidia</taxon>
        <taxon>Bacteroidales</taxon>
        <taxon>Prevotellaceae</taxon>
        <taxon>Segatella</taxon>
    </lineage>
</organism>
<feature type="signal peptide" evidence="1">
    <location>
        <begin position="1"/>
        <end position="17"/>
    </location>
</feature>
<comment type="caution">
    <text evidence="2">The sequence shown here is derived from an EMBL/GenBank/DDBJ whole genome shotgun (WGS) entry which is preliminary data.</text>
</comment>
<dbReference type="PROSITE" id="PS51257">
    <property type="entry name" value="PROKAR_LIPOPROTEIN"/>
    <property type="match status" value="1"/>
</dbReference>
<keyword evidence="1" id="KW-0732">Signal</keyword>
<name>A0AA92TNW9_9BACT</name>
<reference evidence="2 3" key="1">
    <citation type="submission" date="2018-08" db="EMBL/GenBank/DDBJ databases">
        <title>A genome reference for cultivated species of the human gut microbiota.</title>
        <authorList>
            <person name="Zou Y."/>
            <person name="Xue W."/>
            <person name="Luo G."/>
        </authorList>
    </citation>
    <scope>NUCLEOTIDE SEQUENCE [LARGE SCALE GENOMIC DNA]</scope>
    <source>
        <strain evidence="2 3">AF15-25</strain>
    </source>
</reference>
<feature type="chain" id="PRO_5041692845" description="Lipoprotein" evidence="1">
    <location>
        <begin position="18"/>
        <end position="171"/>
    </location>
</feature>
<evidence type="ECO:0000313" key="3">
    <source>
        <dbReference type="Proteomes" id="UP000285236"/>
    </source>
</evidence>
<dbReference type="EMBL" id="QRYP01000080">
    <property type="protein sequence ID" value="RGU89328.1"/>
    <property type="molecule type" value="Genomic_DNA"/>
</dbReference>
<gene>
    <name evidence="2" type="ORF">DWW35_15255</name>
</gene>
<protein>
    <recommendedName>
        <fullName evidence="4">Lipoprotein</fullName>
    </recommendedName>
</protein>
<proteinExistence type="predicted"/>
<evidence type="ECO:0000313" key="2">
    <source>
        <dbReference type="EMBL" id="RGU89328.1"/>
    </source>
</evidence>
<dbReference type="RefSeq" id="WP_118082068.1">
    <property type="nucleotide sequence ID" value="NZ_QRYP01000080.1"/>
</dbReference>
<dbReference type="Proteomes" id="UP000285236">
    <property type="component" value="Unassembled WGS sequence"/>
</dbReference>
<sequence>MKKIVLFIFGLAALMFASCGQKEKNVKQLEQQYLVQPVDSFSGKDTSEVMYLVNSFIDKLNQKDIKSAVSMLSYLDGNNIVPLPAELVKRQCNALANAQGVKYTVDRLVFNEEKDNIVKVNILLFEKKPGDTRPNSISLYLKPIRKDNRWYLTTVDNITDSNNMGGTKIQN</sequence>